<sequence>MSFLTRSVLPKTTSLTTPISRIAAARSTRPFTTSRASHKIVPETVKDGLHRVDRAVSDKLVDGINMATAASHKVMETAEDLSSSGVAEQVEGMQAHAKGKVKEMKGAAKGKADEMMGSTQEMKGTAKGKAEELKGKTKGAAAEAKGKAKETAEEVQSSLYD</sequence>
<accession>A0A2H2ZEJ6</accession>
<feature type="region of interest" description="Disordered" evidence="1">
    <location>
        <begin position="94"/>
        <end position="161"/>
    </location>
</feature>
<keyword evidence="3" id="KW-1185">Reference proteome</keyword>
<comment type="caution">
    <text evidence="2">The sequence shown here is derived from an EMBL/GenBank/DDBJ whole genome shotgun (WGS) entry which is preliminary data.</text>
</comment>
<evidence type="ECO:0000313" key="3">
    <source>
        <dbReference type="Proteomes" id="UP000219286"/>
    </source>
</evidence>
<gene>
    <name evidence="2" type="ORF">A9Z42_0037460</name>
</gene>
<dbReference type="Gene3D" id="1.20.120.20">
    <property type="entry name" value="Apolipoprotein"/>
    <property type="match status" value="1"/>
</dbReference>
<dbReference type="SUPFAM" id="SSF58113">
    <property type="entry name" value="Apolipoprotein A-I"/>
    <property type="match status" value="1"/>
</dbReference>
<proteinExistence type="predicted"/>
<dbReference type="AlphaFoldDB" id="A0A2H2ZEJ6"/>
<protein>
    <recommendedName>
        <fullName evidence="4">LEA domain protein</fullName>
    </recommendedName>
</protein>
<dbReference type="EMBL" id="LFMI01000395">
    <property type="protein sequence ID" value="OTA03292.1"/>
    <property type="molecule type" value="Genomic_DNA"/>
</dbReference>
<name>A0A2H2ZEJ6_TRIPA</name>
<evidence type="ECO:0000313" key="2">
    <source>
        <dbReference type="EMBL" id="OTA03292.1"/>
    </source>
</evidence>
<organism evidence="2 3">
    <name type="scientific">Trichoderma parareesei</name>
    <name type="common">Filamentous fungus</name>
    <dbReference type="NCBI Taxonomy" id="858221"/>
    <lineage>
        <taxon>Eukaryota</taxon>
        <taxon>Fungi</taxon>
        <taxon>Dikarya</taxon>
        <taxon>Ascomycota</taxon>
        <taxon>Pezizomycotina</taxon>
        <taxon>Sordariomycetes</taxon>
        <taxon>Hypocreomycetidae</taxon>
        <taxon>Hypocreales</taxon>
        <taxon>Hypocreaceae</taxon>
        <taxon>Trichoderma</taxon>
    </lineage>
</organism>
<evidence type="ECO:0000256" key="1">
    <source>
        <dbReference type="SAM" id="MobiDB-lite"/>
    </source>
</evidence>
<reference evidence="2 3" key="1">
    <citation type="journal article" date="2015" name="Genome Announc.">
        <title>Genome sequence and annotation of Trichoderma parareesei, the ancestor of the cellulase producer Trichoderma reesei.</title>
        <authorList>
            <person name="Yang D."/>
            <person name="Pomraning K."/>
            <person name="Kopchinskiy A."/>
            <person name="Karimi Aghcheh R."/>
            <person name="Atanasova L."/>
            <person name="Chenthamara K."/>
            <person name="Baker S.E."/>
            <person name="Zhang R."/>
            <person name="Shen Q."/>
            <person name="Freitag M."/>
            <person name="Kubicek C.P."/>
            <person name="Druzhinina I.S."/>
        </authorList>
    </citation>
    <scope>NUCLEOTIDE SEQUENCE [LARGE SCALE GENOMIC DNA]</scope>
    <source>
        <strain evidence="2 3">CBS 125925</strain>
    </source>
</reference>
<dbReference type="Proteomes" id="UP000219286">
    <property type="component" value="Unassembled WGS sequence"/>
</dbReference>
<dbReference type="OrthoDB" id="4023585at2759"/>
<feature type="compositionally biased region" description="Basic and acidic residues" evidence="1">
    <location>
        <begin position="100"/>
        <end position="114"/>
    </location>
</feature>
<evidence type="ECO:0008006" key="4">
    <source>
        <dbReference type="Google" id="ProtNLM"/>
    </source>
</evidence>